<dbReference type="EMBL" id="UZAJ01007219">
    <property type="protein sequence ID" value="VDO49428.1"/>
    <property type="molecule type" value="Genomic_DNA"/>
</dbReference>
<evidence type="ECO:0000259" key="6">
    <source>
        <dbReference type="PROSITE" id="PS51388"/>
    </source>
</evidence>
<dbReference type="PANTHER" id="PTHR11566:SF212">
    <property type="entry name" value="DYNAMIN"/>
    <property type="match status" value="1"/>
</dbReference>
<dbReference type="PROSITE" id="PS51388">
    <property type="entry name" value="GED"/>
    <property type="match status" value="1"/>
</dbReference>
<evidence type="ECO:0000256" key="2">
    <source>
        <dbReference type="ARBA" id="ARBA00022741"/>
    </source>
</evidence>
<name>A0A183HI11_9BILA</name>
<evidence type="ECO:0000256" key="3">
    <source>
        <dbReference type="ARBA" id="ARBA00022801"/>
    </source>
</evidence>
<dbReference type="PANTHER" id="PTHR11566">
    <property type="entry name" value="DYNAMIN"/>
    <property type="match status" value="1"/>
</dbReference>
<keyword evidence="8" id="KW-1185">Reference proteome</keyword>
<dbReference type="Pfam" id="PF02212">
    <property type="entry name" value="GED"/>
    <property type="match status" value="1"/>
</dbReference>
<dbReference type="InterPro" id="IPR022812">
    <property type="entry name" value="Dynamin"/>
</dbReference>
<keyword evidence="3" id="KW-0378">Hydrolase</keyword>
<dbReference type="GO" id="GO:0005874">
    <property type="term" value="C:microtubule"/>
    <property type="evidence" value="ECO:0007669"/>
    <property type="project" value="TreeGrafter"/>
</dbReference>
<dbReference type="PROSITE" id="PS50003">
    <property type="entry name" value="PH_DOMAIN"/>
    <property type="match status" value="1"/>
</dbReference>
<keyword evidence="4" id="KW-0342">GTP-binding</keyword>
<dbReference type="Proteomes" id="UP000267606">
    <property type="component" value="Unassembled WGS sequence"/>
</dbReference>
<dbReference type="InterPro" id="IPR001849">
    <property type="entry name" value="PH_domain"/>
</dbReference>
<dbReference type="InterPro" id="IPR003130">
    <property type="entry name" value="GED"/>
</dbReference>
<dbReference type="Gene3D" id="1.20.120.1240">
    <property type="entry name" value="Dynamin, middle domain"/>
    <property type="match status" value="1"/>
</dbReference>
<organism evidence="9">
    <name type="scientific">Onchocerca flexuosa</name>
    <dbReference type="NCBI Taxonomy" id="387005"/>
    <lineage>
        <taxon>Eukaryota</taxon>
        <taxon>Metazoa</taxon>
        <taxon>Ecdysozoa</taxon>
        <taxon>Nematoda</taxon>
        <taxon>Chromadorea</taxon>
        <taxon>Rhabditida</taxon>
        <taxon>Spirurina</taxon>
        <taxon>Spiruromorpha</taxon>
        <taxon>Filarioidea</taxon>
        <taxon>Onchocercidae</taxon>
        <taxon>Onchocerca</taxon>
    </lineage>
</organism>
<evidence type="ECO:0000313" key="8">
    <source>
        <dbReference type="Proteomes" id="UP000267606"/>
    </source>
</evidence>
<dbReference type="EC" id="3.6.5.5" evidence="1"/>
<dbReference type="WBParaSite" id="OFLC_0000712201-mRNA-1">
    <property type="protein sequence ID" value="OFLC_0000712201-mRNA-1"/>
    <property type="gene ID" value="OFLC_0000712201"/>
</dbReference>
<evidence type="ECO:0000256" key="4">
    <source>
        <dbReference type="ARBA" id="ARBA00023134"/>
    </source>
</evidence>
<evidence type="ECO:0000313" key="7">
    <source>
        <dbReference type="EMBL" id="VDO49428.1"/>
    </source>
</evidence>
<evidence type="ECO:0000259" key="5">
    <source>
        <dbReference type="PROSITE" id="PS50003"/>
    </source>
</evidence>
<protein>
    <recommendedName>
        <fullName evidence="1">dynamin GTPase</fullName>
        <ecNumber evidence="1">3.6.5.5</ecNumber>
    </recommendedName>
</protein>
<feature type="domain" description="GED" evidence="6">
    <location>
        <begin position="110"/>
        <end position="149"/>
    </location>
</feature>
<dbReference type="InterPro" id="IPR011993">
    <property type="entry name" value="PH-like_dom_sf"/>
</dbReference>
<dbReference type="GO" id="GO:0016185">
    <property type="term" value="P:synaptic vesicle budding from presynaptic endocytic zone membrane"/>
    <property type="evidence" value="ECO:0007669"/>
    <property type="project" value="TreeGrafter"/>
</dbReference>
<keyword evidence="2" id="KW-0547">Nucleotide-binding</keyword>
<evidence type="ECO:0000256" key="1">
    <source>
        <dbReference type="ARBA" id="ARBA00011980"/>
    </source>
</evidence>
<dbReference type="GO" id="GO:0008017">
    <property type="term" value="F:microtubule binding"/>
    <property type="evidence" value="ECO:0007669"/>
    <property type="project" value="TreeGrafter"/>
</dbReference>
<dbReference type="GO" id="GO:0003924">
    <property type="term" value="F:GTPase activity"/>
    <property type="evidence" value="ECO:0007669"/>
    <property type="project" value="InterPro"/>
</dbReference>
<dbReference type="Gene3D" id="2.30.29.30">
    <property type="entry name" value="Pleckstrin-homology domain (PH domain)/Phosphotyrosine-binding domain (PTB)"/>
    <property type="match status" value="1"/>
</dbReference>
<feature type="domain" description="PH" evidence="5">
    <location>
        <begin position="1"/>
        <end position="80"/>
    </location>
</feature>
<reference evidence="7 8" key="2">
    <citation type="submission" date="2018-11" db="EMBL/GenBank/DDBJ databases">
        <authorList>
            <consortium name="Pathogen Informatics"/>
        </authorList>
    </citation>
    <scope>NUCLEOTIDE SEQUENCE [LARGE SCALE GENOMIC DNA]</scope>
</reference>
<sequence length="149" mass="17206">MLPLDGIKLRDLEAGFMSKQHKFALFYPDGKFEILGWCCFEGKRELYLRNIYKDYKQLELSASNLDEVDAWKASFLRAGVYPEKEKPAEDGETFTEIEETSVDPQLERQVETIRNLVDSYMRIVTKTIRDLVPKAIMFLIVNKVSSSGV</sequence>
<dbReference type="AlphaFoldDB" id="A0A183HI11"/>
<dbReference type="GO" id="GO:0005886">
    <property type="term" value="C:plasma membrane"/>
    <property type="evidence" value="ECO:0007669"/>
    <property type="project" value="TreeGrafter"/>
</dbReference>
<evidence type="ECO:0000313" key="9">
    <source>
        <dbReference type="WBParaSite" id="OFLC_0000712201-mRNA-1"/>
    </source>
</evidence>
<accession>A0A183HI11</accession>
<proteinExistence type="predicted"/>
<dbReference type="STRING" id="387005.A0A183HI11"/>
<dbReference type="GO" id="GO:0031623">
    <property type="term" value="P:receptor internalization"/>
    <property type="evidence" value="ECO:0007669"/>
    <property type="project" value="TreeGrafter"/>
</dbReference>
<dbReference type="GO" id="GO:0005737">
    <property type="term" value="C:cytoplasm"/>
    <property type="evidence" value="ECO:0007669"/>
    <property type="project" value="TreeGrafter"/>
</dbReference>
<dbReference type="GO" id="GO:0005525">
    <property type="term" value="F:GTP binding"/>
    <property type="evidence" value="ECO:0007669"/>
    <property type="project" value="UniProtKB-KW"/>
</dbReference>
<dbReference type="GO" id="GO:0098793">
    <property type="term" value="C:presynapse"/>
    <property type="evidence" value="ECO:0007669"/>
    <property type="project" value="GOC"/>
</dbReference>
<reference evidence="9" key="1">
    <citation type="submission" date="2016-06" db="UniProtKB">
        <authorList>
            <consortium name="WormBaseParasite"/>
        </authorList>
    </citation>
    <scope>IDENTIFICATION</scope>
</reference>
<gene>
    <name evidence="7" type="ORF">OFLC_LOCUS7123</name>
</gene>
<dbReference type="InterPro" id="IPR020850">
    <property type="entry name" value="GED_dom"/>
</dbReference>